<dbReference type="Gene3D" id="3.90.640.10">
    <property type="entry name" value="Actin, Chain A, domain 4"/>
    <property type="match status" value="1"/>
</dbReference>
<evidence type="ECO:0000313" key="3">
    <source>
        <dbReference type="Proteomes" id="UP001610335"/>
    </source>
</evidence>
<dbReference type="Proteomes" id="UP001610335">
    <property type="component" value="Unassembled WGS sequence"/>
</dbReference>
<comment type="caution">
    <text evidence="2">The sequence shown here is derived from an EMBL/GenBank/DDBJ whole genome shotgun (WGS) entry which is preliminary data.</text>
</comment>
<feature type="compositionally biased region" description="Basic and acidic residues" evidence="1">
    <location>
        <begin position="669"/>
        <end position="678"/>
    </location>
</feature>
<dbReference type="Gene3D" id="3.30.420.40">
    <property type="match status" value="2"/>
</dbReference>
<evidence type="ECO:0000313" key="2">
    <source>
        <dbReference type="EMBL" id="KAL2827810.1"/>
    </source>
</evidence>
<dbReference type="CDD" id="cd10170">
    <property type="entry name" value="ASKHA_NBD_HSP70"/>
    <property type="match status" value="1"/>
</dbReference>
<keyword evidence="3" id="KW-1185">Reference proteome</keyword>
<dbReference type="PANTHER" id="PTHR42749">
    <property type="entry name" value="CELL SHAPE-DETERMINING PROTEIN MREB"/>
    <property type="match status" value="1"/>
</dbReference>
<gene>
    <name evidence="2" type="ORF">BDW59DRAFT_54789</name>
</gene>
<dbReference type="InterPro" id="IPR043129">
    <property type="entry name" value="ATPase_NBD"/>
</dbReference>
<feature type="region of interest" description="Disordered" evidence="1">
    <location>
        <begin position="638"/>
        <end position="678"/>
    </location>
</feature>
<dbReference type="SUPFAM" id="SSF53067">
    <property type="entry name" value="Actin-like ATPase domain"/>
    <property type="match status" value="2"/>
</dbReference>
<dbReference type="EMBL" id="JBFXLS010000023">
    <property type="protein sequence ID" value="KAL2827810.1"/>
    <property type="molecule type" value="Genomic_DNA"/>
</dbReference>
<dbReference type="PANTHER" id="PTHR42749:SF1">
    <property type="entry name" value="CELL SHAPE-DETERMINING PROTEIN MREB"/>
    <property type="match status" value="1"/>
</dbReference>
<organism evidence="2 3">
    <name type="scientific">Aspergillus cavernicola</name>
    <dbReference type="NCBI Taxonomy" id="176166"/>
    <lineage>
        <taxon>Eukaryota</taxon>
        <taxon>Fungi</taxon>
        <taxon>Dikarya</taxon>
        <taxon>Ascomycota</taxon>
        <taxon>Pezizomycotina</taxon>
        <taxon>Eurotiomycetes</taxon>
        <taxon>Eurotiomycetidae</taxon>
        <taxon>Eurotiales</taxon>
        <taxon>Aspergillaceae</taxon>
        <taxon>Aspergillus</taxon>
        <taxon>Aspergillus subgen. Nidulantes</taxon>
    </lineage>
</organism>
<reference evidence="2 3" key="1">
    <citation type="submission" date="2024-07" db="EMBL/GenBank/DDBJ databases">
        <title>Section-level genome sequencing and comparative genomics of Aspergillus sections Usti and Cavernicolus.</title>
        <authorList>
            <consortium name="Lawrence Berkeley National Laboratory"/>
            <person name="Nybo J.L."/>
            <person name="Vesth T.C."/>
            <person name="Theobald S."/>
            <person name="Frisvad J.C."/>
            <person name="Larsen T.O."/>
            <person name="Kjaerboelling I."/>
            <person name="Rothschild-Mancinelli K."/>
            <person name="Lyhne E.K."/>
            <person name="Kogle M.E."/>
            <person name="Barry K."/>
            <person name="Clum A."/>
            <person name="Na H."/>
            <person name="Ledsgaard L."/>
            <person name="Lin J."/>
            <person name="Lipzen A."/>
            <person name="Kuo A."/>
            <person name="Riley R."/>
            <person name="Mondo S."/>
            <person name="LaButti K."/>
            <person name="Haridas S."/>
            <person name="Pangalinan J."/>
            <person name="Salamov A.A."/>
            <person name="Simmons B.A."/>
            <person name="Magnuson J.K."/>
            <person name="Chen J."/>
            <person name="Drula E."/>
            <person name="Henrissat B."/>
            <person name="Wiebenga A."/>
            <person name="Lubbers R.J."/>
            <person name="Gomes A.C."/>
            <person name="Makela M.R."/>
            <person name="Stajich J."/>
            <person name="Grigoriev I.V."/>
            <person name="Mortensen U.H."/>
            <person name="De vries R.P."/>
            <person name="Baker S.E."/>
            <person name="Andersen M.R."/>
        </authorList>
    </citation>
    <scope>NUCLEOTIDE SEQUENCE [LARGE SCALE GENOMIC DNA]</scope>
    <source>
        <strain evidence="2 3">CBS 600.67</strain>
    </source>
</reference>
<sequence length="678" mass="75439">MADDWIPDIVVGVDFGMTCTGVAYSYGPNWPPPKSIQHWPGLIGSQIATKVPSHILYHNNTIKWGFQCEQNLLSLDDTRDLKSIKQYFKLNLDPAFIDSRPHAPSREDATRWFQDYIRAVYAYVVDYFGRTLPRFEGLQVEFVFSVPTTWKDPRMVEELRGAIRFDSGCHRAVIGLTEAEAAAVYVSGLHYQKDDVILVCDAGGGTTDVNVLKLVSSPGEPTVYNPLGFVEGKPVGSVFIDLGVHQLLCTKLEPISSALPGTTEDIAWQMMVGRFERFKCSFGVEGEETPALQLELPASVVDPHFPEHGVHNGRLYISSDEVRQIFDAKITDLFDLLDEQIRRLYVSHPSERISFLVLSGGFGSCPYVRKCLTTRYETQSQTKIKVLTVDEPQLAVVQGQVLNRTQQLKSGAPVFQHLYSPVSYGVICDWLYDPKIHLGEQTRYDERNGKTYAINQIDWFVLQGDQIPLGGIQKTFPRKISPRDLNRPFVAQIVLSTLPRTSLPRSMLHANTRTGAGAGTKVICELQVDTSVIEKRPKNHRWYNRAPVYFVVTVVVKLVMRSGGLVFELWDRVGGRVVSSSTSTTTLSTLQGHRASSGAGGGGGPITVMWETMAEKMQDEGDGQRRLSVPLSAVSMQRDSAVSEMTGDVSLRVELPGDPGMGPAQRRSTVKDRSYFAQ</sequence>
<accession>A0ABR4IJ81</accession>
<protein>
    <recommendedName>
        <fullName evidence="4">Actin-like ATPase domain-containing protein</fullName>
    </recommendedName>
</protein>
<evidence type="ECO:0000256" key="1">
    <source>
        <dbReference type="SAM" id="MobiDB-lite"/>
    </source>
</evidence>
<proteinExistence type="predicted"/>
<evidence type="ECO:0008006" key="4">
    <source>
        <dbReference type="Google" id="ProtNLM"/>
    </source>
</evidence>
<name>A0ABR4IJ81_9EURO</name>